<reference evidence="7 8" key="1">
    <citation type="submission" date="2022-02" db="EMBL/GenBank/DDBJ databases">
        <title>Uncovering new skin microbiome diversity through culturing and metagenomics.</title>
        <authorList>
            <person name="Conlan S."/>
            <person name="Deming C."/>
            <person name="Nisc Comparative Sequencing Program N."/>
            <person name="Segre J.A."/>
        </authorList>
    </citation>
    <scope>NUCLEOTIDE SEQUENCE [LARGE SCALE GENOMIC DNA]</scope>
    <source>
        <strain evidence="7 8">ACRQZ</strain>
    </source>
</reference>
<dbReference type="Proteomes" id="UP001521931">
    <property type="component" value="Unassembled WGS sequence"/>
</dbReference>
<feature type="transmembrane region" description="Helical" evidence="6">
    <location>
        <begin position="42"/>
        <end position="62"/>
    </location>
</feature>
<feature type="transmembrane region" description="Helical" evidence="6">
    <location>
        <begin position="314"/>
        <end position="337"/>
    </location>
</feature>
<feature type="transmembrane region" description="Helical" evidence="6">
    <location>
        <begin position="74"/>
        <end position="101"/>
    </location>
</feature>
<name>A0ABS9Q5U6_9MICO</name>
<keyword evidence="3 6" id="KW-0812">Transmembrane</keyword>
<keyword evidence="4 6" id="KW-1133">Transmembrane helix</keyword>
<evidence type="ECO:0000256" key="1">
    <source>
        <dbReference type="ARBA" id="ARBA00004141"/>
    </source>
</evidence>
<proteinExistence type="predicted"/>
<evidence type="ECO:0000256" key="6">
    <source>
        <dbReference type="SAM" id="Phobius"/>
    </source>
</evidence>
<feature type="transmembrane region" description="Helical" evidence="6">
    <location>
        <begin position="12"/>
        <end position="30"/>
    </location>
</feature>
<feature type="transmembrane region" description="Helical" evidence="6">
    <location>
        <begin position="274"/>
        <end position="307"/>
    </location>
</feature>
<comment type="subcellular location">
    <subcellularLocation>
        <location evidence="1">Membrane</location>
        <topology evidence="1">Multi-pass membrane protein</topology>
    </subcellularLocation>
</comment>
<dbReference type="PRINTS" id="PR00173">
    <property type="entry name" value="EDTRNSPORT"/>
</dbReference>
<accession>A0ABS9Q5U6</accession>
<feature type="transmembrane region" description="Helical" evidence="6">
    <location>
        <begin position="129"/>
        <end position="150"/>
    </location>
</feature>
<keyword evidence="5 6" id="KW-0472">Membrane</keyword>
<dbReference type="PANTHER" id="PTHR42865:SF8">
    <property type="entry name" value="SERINE_THREONINE TRANSPORTER SSTT"/>
    <property type="match status" value="1"/>
</dbReference>
<feature type="transmembrane region" description="Helical" evidence="6">
    <location>
        <begin position="201"/>
        <end position="221"/>
    </location>
</feature>
<evidence type="ECO:0000313" key="8">
    <source>
        <dbReference type="Proteomes" id="UP001521931"/>
    </source>
</evidence>
<protein>
    <submittedName>
        <fullName evidence="7">Dicarboxylate/amino acid:cation symporter</fullName>
    </submittedName>
</protein>
<evidence type="ECO:0000256" key="4">
    <source>
        <dbReference type="ARBA" id="ARBA00022989"/>
    </source>
</evidence>
<feature type="transmembrane region" description="Helical" evidence="6">
    <location>
        <begin position="171"/>
        <end position="189"/>
    </location>
</feature>
<dbReference type="InterPro" id="IPR036458">
    <property type="entry name" value="Na:dicarbo_symporter_sf"/>
</dbReference>
<evidence type="ECO:0000313" key="7">
    <source>
        <dbReference type="EMBL" id="MCG7323224.1"/>
    </source>
</evidence>
<keyword evidence="8" id="KW-1185">Reference proteome</keyword>
<gene>
    <name evidence="7" type="ORF">MHL29_15180</name>
</gene>
<sequence length="406" mass="42530">MTASPGRRIGLLPKIIIAIVLGIVCGLFFPDWLTRVFVTVNGLFGNFLGFVIPLIILGLIAPAISELGAGAGKWLAVTTAIAYGSTLFAGLLGFGVSMAVLPGLLADKKVGSVTNPEDSLLAPYFKVEMAPAFGVMTALLLAFVIGVALTTIKGDVIHRGFVEFREIINKVITAIIIPLLPLYIFGIFLNMTAAGETVNVITTFLGVILMVFSLTVVLLLIQYSVAGAIAHRNSLRMLRELLPAYATALGTSSSAATIPVTLRQTIRSGVSEPVASFVIPLCATIHLAGSTLKITCFSLAVMLLYGLPIHTGTIIGFIMLLGIMMVAAPGVPGGAIMTATALLQSQLGFNEGQVGLMIATYIAIDSFGTATNVTGDGAIAHVVDTLARRDRRRHGEPDLPAETALA</sequence>
<dbReference type="Pfam" id="PF00375">
    <property type="entry name" value="SDF"/>
    <property type="match status" value="1"/>
</dbReference>
<dbReference type="InterPro" id="IPR001991">
    <property type="entry name" value="Na-dicarboxylate_symporter"/>
</dbReference>
<keyword evidence="2" id="KW-0813">Transport</keyword>
<dbReference type="Gene3D" id="1.10.3860.10">
    <property type="entry name" value="Sodium:dicarboxylate symporter"/>
    <property type="match status" value="1"/>
</dbReference>
<evidence type="ECO:0000256" key="3">
    <source>
        <dbReference type="ARBA" id="ARBA00022692"/>
    </source>
</evidence>
<comment type="caution">
    <text evidence="7">The sequence shown here is derived from an EMBL/GenBank/DDBJ whole genome shotgun (WGS) entry which is preliminary data.</text>
</comment>
<dbReference type="PANTHER" id="PTHR42865">
    <property type="entry name" value="PROTON/GLUTAMATE-ASPARTATE SYMPORTER"/>
    <property type="match status" value="1"/>
</dbReference>
<dbReference type="EMBL" id="JAKRCV010000064">
    <property type="protein sequence ID" value="MCG7323224.1"/>
    <property type="molecule type" value="Genomic_DNA"/>
</dbReference>
<evidence type="ECO:0000256" key="2">
    <source>
        <dbReference type="ARBA" id="ARBA00022448"/>
    </source>
</evidence>
<dbReference type="SUPFAM" id="SSF118215">
    <property type="entry name" value="Proton glutamate symport protein"/>
    <property type="match status" value="1"/>
</dbReference>
<evidence type="ECO:0000256" key="5">
    <source>
        <dbReference type="ARBA" id="ARBA00023136"/>
    </source>
</evidence>
<organism evidence="7 8">
    <name type="scientific">Arsenicicoccus bolidensis</name>
    <dbReference type="NCBI Taxonomy" id="229480"/>
    <lineage>
        <taxon>Bacteria</taxon>
        <taxon>Bacillati</taxon>
        <taxon>Actinomycetota</taxon>
        <taxon>Actinomycetes</taxon>
        <taxon>Micrococcales</taxon>
        <taxon>Intrasporangiaceae</taxon>
        <taxon>Arsenicicoccus</taxon>
    </lineage>
</organism>
<dbReference type="RefSeq" id="WP_239265864.1">
    <property type="nucleotide sequence ID" value="NZ_JAKRCV010000064.1"/>
</dbReference>